<gene>
    <name evidence="1" type="ORF">RAN89_16700</name>
</gene>
<dbReference type="RefSeq" id="WP_313867349.1">
    <property type="nucleotide sequence ID" value="NZ_CP132507.1"/>
</dbReference>
<name>A0ABZ0AYH6_9BURK</name>
<dbReference type="Proteomes" id="UP001302257">
    <property type="component" value="Chromosome"/>
</dbReference>
<evidence type="ECO:0000313" key="2">
    <source>
        <dbReference type="Proteomes" id="UP001302257"/>
    </source>
</evidence>
<accession>A0ABZ0AYH6</accession>
<keyword evidence="2" id="KW-1185">Reference proteome</keyword>
<reference evidence="1 2" key="1">
    <citation type="submission" date="2023-08" db="EMBL/GenBank/DDBJ databases">
        <title>Rhodoferax potami sp. nov. and Rhodoferax mekongensis sp. nov., isolated from the Mekong River in Thailand.</title>
        <authorList>
            <person name="Kitikhun S."/>
            <person name="Charoenyingcharoen P."/>
            <person name="Siriarchawattana P."/>
            <person name="Likhitrattanapisal S."/>
            <person name="Nilsakha T."/>
            <person name="Chanpet A."/>
            <person name="Rattanawaree P."/>
            <person name="Ingsriswang S."/>
        </authorList>
    </citation>
    <scope>NUCLEOTIDE SEQUENCE [LARGE SCALE GENOMIC DNA]</scope>
    <source>
        <strain evidence="1 2">TBRC 17307</strain>
    </source>
</reference>
<organism evidence="1 2">
    <name type="scientific">Rhodoferax mekongensis</name>
    <dbReference type="NCBI Taxonomy" id="3068341"/>
    <lineage>
        <taxon>Bacteria</taxon>
        <taxon>Pseudomonadati</taxon>
        <taxon>Pseudomonadota</taxon>
        <taxon>Betaproteobacteria</taxon>
        <taxon>Burkholderiales</taxon>
        <taxon>Comamonadaceae</taxon>
        <taxon>Rhodoferax</taxon>
    </lineage>
</organism>
<sequence>MKFDRSKTFPYPVLRPYSDDYVDGEFQATTEFAIDETSISVKCSYQTSSIELLRLVELGHAKFASIISCRETYFRRTFLSDNESLITELPFDAVRGEVLTESYIVATRDIKGYSSPDINPEFGQKRFNFAAGQILAQDDTTVVYIDRELFQPVSVVLELVSNESLPAGDWRVDLDQNHIQIQVHPSMKESIDNSRSSAQCKSVLMNSIYFGAVVHAIQALKDEDTESDLRWVRVFERQIHNSGLSIAADDSYVIAQRLMKSPLNLLNTYFFTRVENA</sequence>
<evidence type="ECO:0000313" key="1">
    <source>
        <dbReference type="EMBL" id="WNO04512.1"/>
    </source>
</evidence>
<dbReference type="EMBL" id="CP132507">
    <property type="protein sequence ID" value="WNO04512.1"/>
    <property type="molecule type" value="Genomic_DNA"/>
</dbReference>
<proteinExistence type="predicted"/>
<protein>
    <submittedName>
        <fullName evidence="1">Uncharacterized protein</fullName>
    </submittedName>
</protein>